<evidence type="ECO:0000313" key="2">
    <source>
        <dbReference type="Proteomes" id="UP000314294"/>
    </source>
</evidence>
<evidence type="ECO:0000313" key="1">
    <source>
        <dbReference type="EMBL" id="TNN61356.1"/>
    </source>
</evidence>
<comment type="caution">
    <text evidence="1">The sequence shown here is derived from an EMBL/GenBank/DDBJ whole genome shotgun (WGS) entry which is preliminary data.</text>
</comment>
<proteinExistence type="predicted"/>
<dbReference type="Proteomes" id="UP000314294">
    <property type="component" value="Unassembled WGS sequence"/>
</dbReference>
<keyword evidence="2" id="KW-1185">Reference proteome</keyword>
<name>A0A4Z2H6K2_9TELE</name>
<sequence length="223" mass="23850">MSGGHPTLRLVSSQPVMNRCIISIQHVAEQQSLPSRGEPSSRSQVVPLVKGTAAGGAALCALRRPLLAARRNSSSCSEPRGSAMECLPLVDAAHSAPSEASACVLRVRDESGNNEKDRVKVGEQLCQGTGQSPTLSPEVNPITFTSTAALSLMVLLRFVGMHSSWNDPEMTSRVYTAPRQRPVVPSAPCSLVVEEVSACAPLRCQHVILQNPRTFRQNTGINM</sequence>
<dbReference type="AlphaFoldDB" id="A0A4Z2H6K2"/>
<gene>
    <name evidence="1" type="ORF">EYF80_028373</name>
</gene>
<reference evidence="1 2" key="1">
    <citation type="submission" date="2019-03" db="EMBL/GenBank/DDBJ databases">
        <title>First draft genome of Liparis tanakae, snailfish: a comprehensive survey of snailfish specific genes.</title>
        <authorList>
            <person name="Kim W."/>
            <person name="Song I."/>
            <person name="Jeong J.-H."/>
            <person name="Kim D."/>
            <person name="Kim S."/>
            <person name="Ryu S."/>
            <person name="Song J.Y."/>
            <person name="Lee S.K."/>
        </authorList>
    </citation>
    <scope>NUCLEOTIDE SEQUENCE [LARGE SCALE GENOMIC DNA]</scope>
    <source>
        <tissue evidence="1">Muscle</tissue>
    </source>
</reference>
<accession>A0A4Z2H6K2</accession>
<protein>
    <submittedName>
        <fullName evidence="1">Uncharacterized protein</fullName>
    </submittedName>
</protein>
<dbReference type="EMBL" id="SRLO01000316">
    <property type="protein sequence ID" value="TNN61356.1"/>
    <property type="molecule type" value="Genomic_DNA"/>
</dbReference>
<organism evidence="1 2">
    <name type="scientific">Liparis tanakae</name>
    <name type="common">Tanaka's snailfish</name>
    <dbReference type="NCBI Taxonomy" id="230148"/>
    <lineage>
        <taxon>Eukaryota</taxon>
        <taxon>Metazoa</taxon>
        <taxon>Chordata</taxon>
        <taxon>Craniata</taxon>
        <taxon>Vertebrata</taxon>
        <taxon>Euteleostomi</taxon>
        <taxon>Actinopterygii</taxon>
        <taxon>Neopterygii</taxon>
        <taxon>Teleostei</taxon>
        <taxon>Neoteleostei</taxon>
        <taxon>Acanthomorphata</taxon>
        <taxon>Eupercaria</taxon>
        <taxon>Perciformes</taxon>
        <taxon>Cottioidei</taxon>
        <taxon>Cottales</taxon>
        <taxon>Liparidae</taxon>
        <taxon>Liparis</taxon>
    </lineage>
</organism>